<dbReference type="Proteomes" id="UP000614216">
    <property type="component" value="Unassembled WGS sequence"/>
</dbReference>
<dbReference type="EMBL" id="JAEUGD010000064">
    <property type="protein sequence ID" value="MBL6448727.1"/>
    <property type="molecule type" value="Genomic_DNA"/>
</dbReference>
<dbReference type="InterPro" id="IPR004360">
    <property type="entry name" value="Glyas_Fos-R_dOase_dom"/>
</dbReference>
<sequence length="142" mass="16025">MEQRLSIITLGVNDLKKAEQFYAEKFGWSKTDESNESIIFMQLNGIKLALYSNAGLAEDASMNGQKVDENTFKGFTLAFCTRTEQEVDDLFEGFEKQGVKIVKKPEKVFWGGYSGYIADPDGNLWEIAFNPYLEIDEGGNIK</sequence>
<dbReference type="AlphaFoldDB" id="A0A937KDK9"/>
<organism evidence="2 3">
    <name type="scientific">Fulvivirga marina</name>
    <dbReference type="NCBI Taxonomy" id="2494733"/>
    <lineage>
        <taxon>Bacteria</taxon>
        <taxon>Pseudomonadati</taxon>
        <taxon>Bacteroidota</taxon>
        <taxon>Cytophagia</taxon>
        <taxon>Cytophagales</taxon>
        <taxon>Fulvivirgaceae</taxon>
        <taxon>Fulvivirga</taxon>
    </lineage>
</organism>
<dbReference type="PANTHER" id="PTHR36503">
    <property type="entry name" value="BLR2520 PROTEIN"/>
    <property type="match status" value="1"/>
</dbReference>
<dbReference type="SUPFAM" id="SSF54593">
    <property type="entry name" value="Glyoxalase/Bleomycin resistance protein/Dihydroxybiphenyl dioxygenase"/>
    <property type="match status" value="1"/>
</dbReference>
<evidence type="ECO:0000259" key="1">
    <source>
        <dbReference type="PROSITE" id="PS51819"/>
    </source>
</evidence>
<dbReference type="InterPro" id="IPR037523">
    <property type="entry name" value="VOC_core"/>
</dbReference>
<comment type="caution">
    <text evidence="2">The sequence shown here is derived from an EMBL/GenBank/DDBJ whole genome shotgun (WGS) entry which is preliminary data.</text>
</comment>
<dbReference type="Gene3D" id="3.10.180.10">
    <property type="entry name" value="2,3-Dihydroxybiphenyl 1,2-Dioxygenase, domain 1"/>
    <property type="match status" value="1"/>
</dbReference>
<dbReference type="PANTHER" id="PTHR36503:SF1">
    <property type="entry name" value="BLR2520 PROTEIN"/>
    <property type="match status" value="1"/>
</dbReference>
<dbReference type="Pfam" id="PF00903">
    <property type="entry name" value="Glyoxalase"/>
    <property type="match status" value="1"/>
</dbReference>
<reference evidence="2" key="1">
    <citation type="submission" date="2021-01" db="EMBL/GenBank/DDBJ databases">
        <title>Fulvivirga kasyanovii gen. nov., sp nov., a novel member of the phylum Bacteroidetes isolated from seawater in a mussel farm.</title>
        <authorList>
            <person name="Zhao L.-H."/>
            <person name="Wang Z.-J."/>
        </authorList>
    </citation>
    <scope>NUCLEOTIDE SEQUENCE</scope>
    <source>
        <strain evidence="2">29W222</strain>
    </source>
</reference>
<name>A0A937KDK9_9BACT</name>
<gene>
    <name evidence="2" type="ORF">JMN32_20610</name>
</gene>
<protein>
    <submittedName>
        <fullName evidence="2">VOC family protein</fullName>
    </submittedName>
</protein>
<feature type="domain" description="VOC" evidence="1">
    <location>
        <begin position="4"/>
        <end position="130"/>
    </location>
</feature>
<dbReference type="InterPro" id="IPR029068">
    <property type="entry name" value="Glyas_Bleomycin-R_OHBP_Dase"/>
</dbReference>
<proteinExistence type="predicted"/>
<accession>A0A937KDK9</accession>
<evidence type="ECO:0000313" key="3">
    <source>
        <dbReference type="Proteomes" id="UP000614216"/>
    </source>
</evidence>
<dbReference type="RefSeq" id="WP_202858259.1">
    <property type="nucleotide sequence ID" value="NZ_JAEUGD010000064.1"/>
</dbReference>
<dbReference type="PROSITE" id="PS51819">
    <property type="entry name" value="VOC"/>
    <property type="match status" value="1"/>
</dbReference>
<evidence type="ECO:0000313" key="2">
    <source>
        <dbReference type="EMBL" id="MBL6448727.1"/>
    </source>
</evidence>
<keyword evidence="3" id="KW-1185">Reference proteome</keyword>